<dbReference type="Proteomes" id="UP000092256">
    <property type="component" value="Unassembled WGS sequence"/>
</dbReference>
<comment type="caution">
    <text evidence="2">The sequence shown here is derived from an EMBL/GenBank/DDBJ whole genome shotgun (WGS) entry which is preliminary data.</text>
</comment>
<keyword evidence="1" id="KW-0732">Signal</keyword>
<feature type="signal peptide" evidence="1">
    <location>
        <begin position="1"/>
        <end position="27"/>
    </location>
</feature>
<evidence type="ECO:0000313" key="3">
    <source>
        <dbReference type="Proteomes" id="UP000092256"/>
    </source>
</evidence>
<dbReference type="EMBL" id="LYVJ01000009">
    <property type="protein sequence ID" value="OBU66048.1"/>
    <property type="molecule type" value="Genomic_DNA"/>
</dbReference>
<dbReference type="RefSeq" id="WP_155760490.1">
    <property type="nucleotide sequence ID" value="NZ_LYVJ01000009.1"/>
</dbReference>
<evidence type="ECO:0000256" key="1">
    <source>
        <dbReference type="SAM" id="SignalP"/>
    </source>
</evidence>
<dbReference type="AlphaFoldDB" id="A0A1A6XSZ1"/>
<name>A0A1A6XSZ1_STEMA</name>
<evidence type="ECO:0008006" key="4">
    <source>
        <dbReference type="Google" id="ProtNLM"/>
    </source>
</evidence>
<feature type="chain" id="PRO_5008353566" description="Lipoprotein" evidence="1">
    <location>
        <begin position="28"/>
        <end position="146"/>
    </location>
</feature>
<dbReference type="PROSITE" id="PS51257">
    <property type="entry name" value="PROKAR_LIPOPROTEIN"/>
    <property type="match status" value="1"/>
</dbReference>
<organism evidence="2 3">
    <name type="scientific">Stenotrophomonas maltophilia</name>
    <name type="common">Pseudomonas maltophilia</name>
    <name type="synonym">Xanthomonas maltophilia</name>
    <dbReference type="NCBI Taxonomy" id="40324"/>
    <lineage>
        <taxon>Bacteria</taxon>
        <taxon>Pseudomonadati</taxon>
        <taxon>Pseudomonadota</taxon>
        <taxon>Gammaproteobacteria</taxon>
        <taxon>Lysobacterales</taxon>
        <taxon>Lysobacteraceae</taxon>
        <taxon>Stenotrophomonas</taxon>
        <taxon>Stenotrophomonas maltophilia group</taxon>
    </lineage>
</organism>
<protein>
    <recommendedName>
        <fullName evidence="4">Lipoprotein</fullName>
    </recommendedName>
</protein>
<gene>
    <name evidence="2" type="ORF">A9K58_13005</name>
</gene>
<dbReference type="OrthoDB" id="6053495at2"/>
<proteinExistence type="predicted"/>
<evidence type="ECO:0000313" key="2">
    <source>
        <dbReference type="EMBL" id="OBU66048.1"/>
    </source>
</evidence>
<sequence>MRVRLPVTLLGLLLQMMASCTSPPARYQPATVQDRSGVPCFGVPDSSETRAHPPRITGVSVMEVGSGGTPIWERDSLREGVAEPALQPGKRYQVEMWGHAEGRGGKAQSRWFNAFFCLQAGTGTTRAIAVAPGADGRPHWEACAAR</sequence>
<accession>A0A1A6XSZ1</accession>
<reference evidence="2 3" key="1">
    <citation type="submission" date="2016-05" db="EMBL/GenBank/DDBJ databases">
        <title>Draft Genome Sequences of Stenotrophomonas maltophilia Strains Sm32COP, Sm41DVV, Sm46PAILV, SmF3, SmF22, SmSOFb1 and SmCVFa1, Isolated from Different Manures, in France.</title>
        <authorList>
            <person name="Nazaret S."/>
            <person name="Bodilis J."/>
        </authorList>
    </citation>
    <scope>NUCLEOTIDE SEQUENCE [LARGE SCALE GENOMIC DNA]</scope>
    <source>
        <strain evidence="2 3">Sm46PAILV</strain>
    </source>
</reference>